<dbReference type="SUPFAM" id="SSF53756">
    <property type="entry name" value="UDP-Glycosyltransferase/glycogen phosphorylase"/>
    <property type="match status" value="1"/>
</dbReference>
<feature type="domain" description="Erythromycin biosynthesis protein CIII-like C-terminal" evidence="2">
    <location>
        <begin position="293"/>
        <end position="391"/>
    </location>
</feature>
<evidence type="ECO:0000313" key="3">
    <source>
        <dbReference type="EMBL" id="OIS90407.1"/>
    </source>
</evidence>
<gene>
    <name evidence="3" type="ORF">BLA27_26995</name>
</gene>
<dbReference type="Gene3D" id="3.40.50.2000">
    <property type="entry name" value="Glycogen Phosphorylase B"/>
    <property type="match status" value="2"/>
</dbReference>
<dbReference type="OrthoDB" id="9805366at2"/>
<dbReference type="PANTHER" id="PTHR48050">
    <property type="entry name" value="STEROL 3-BETA-GLUCOSYLTRANSFERASE"/>
    <property type="match status" value="1"/>
</dbReference>
<dbReference type="InterPro" id="IPR002213">
    <property type="entry name" value="UDP_glucos_trans"/>
</dbReference>
<evidence type="ECO:0000259" key="2">
    <source>
        <dbReference type="Pfam" id="PF06722"/>
    </source>
</evidence>
<keyword evidence="4" id="KW-1185">Reference proteome</keyword>
<organism evidence="3 4">
    <name type="scientific">Brucella cytisi</name>
    <dbReference type="NCBI Taxonomy" id="407152"/>
    <lineage>
        <taxon>Bacteria</taxon>
        <taxon>Pseudomonadati</taxon>
        <taxon>Pseudomonadota</taxon>
        <taxon>Alphaproteobacteria</taxon>
        <taxon>Hyphomicrobiales</taxon>
        <taxon>Brucellaceae</taxon>
        <taxon>Brucella/Ochrobactrum group</taxon>
        <taxon>Brucella</taxon>
    </lineage>
</organism>
<evidence type="ECO:0000313" key="4">
    <source>
        <dbReference type="Proteomes" id="UP000182985"/>
    </source>
</evidence>
<protein>
    <submittedName>
        <fullName evidence="3">Glycosyl transferase</fullName>
    </submittedName>
</protein>
<dbReference type="Proteomes" id="UP000182985">
    <property type="component" value="Unassembled WGS sequence"/>
</dbReference>
<name>A0A1J6HQF1_9HYPH</name>
<dbReference type="EMBL" id="MOEC01000054">
    <property type="protein sequence ID" value="OIS90407.1"/>
    <property type="molecule type" value="Genomic_DNA"/>
</dbReference>
<dbReference type="CDD" id="cd03784">
    <property type="entry name" value="GT1_Gtf-like"/>
    <property type="match status" value="1"/>
</dbReference>
<keyword evidence="3" id="KW-0808">Transferase</keyword>
<dbReference type="GO" id="GO:0016758">
    <property type="term" value="F:hexosyltransferase activity"/>
    <property type="evidence" value="ECO:0007669"/>
    <property type="project" value="InterPro"/>
</dbReference>
<accession>A0A1J6HQF1</accession>
<dbReference type="FunFam" id="3.40.50.2000:FF:000009">
    <property type="entry name" value="Sterol 3-beta-glucosyltransferase UGT80A2"/>
    <property type="match status" value="1"/>
</dbReference>
<evidence type="ECO:0000259" key="1">
    <source>
        <dbReference type="Pfam" id="PF03033"/>
    </source>
</evidence>
<dbReference type="GO" id="GO:0033072">
    <property type="term" value="P:vancomycin biosynthetic process"/>
    <property type="evidence" value="ECO:0007669"/>
    <property type="project" value="UniProtKB-ARBA"/>
</dbReference>
<dbReference type="GO" id="GO:0005975">
    <property type="term" value="P:carbohydrate metabolic process"/>
    <property type="evidence" value="ECO:0007669"/>
    <property type="project" value="InterPro"/>
</dbReference>
<sequence>MRIAIGTLGTRGDVQPYLALARALSKLGHQVQLKAPQQFSKLAALYGVEFAPLPGDFLALLNSPEGQNAVAKGRGFSAGFRLLKHVKPIMESLLEAEWNFVRDFRPDLIVYHPKSLASLHMAEALRIPAILASPIPGFTPTSEFPSPLLPFRSLGPLNKMSHRLAIRGADISFARPLREWRASSLGLVGAHIKLTPDATVYGYSRHVVPVPDDWNGSTFVSGFWFLDGGVQWQMPDPLAAFLRAGEKPFYVGFGSMPPSEPDRLTAIITEGLRKAGKRGILLTGNGALGSNAVADHVICLPSAPHDALFQHVAAALHHGGAGTTGASLRAGLPTAIMPFFGDQPFWARRVKELGVGPSPIDRKAVTSDHLARIFRELDDQNMQQRAGDLAKKIHHEGGVEAAARFIDVHARYLRLA</sequence>
<comment type="caution">
    <text evidence="3">The sequence shown here is derived from an EMBL/GenBank/DDBJ whole genome shotgun (WGS) entry which is preliminary data.</text>
</comment>
<dbReference type="Pfam" id="PF03033">
    <property type="entry name" value="Glyco_transf_28"/>
    <property type="match status" value="1"/>
</dbReference>
<dbReference type="InterPro" id="IPR010610">
    <property type="entry name" value="EryCIII-like_C"/>
</dbReference>
<dbReference type="PANTHER" id="PTHR48050:SF13">
    <property type="entry name" value="STEROL 3-BETA-GLUCOSYLTRANSFERASE UGT80A2"/>
    <property type="match status" value="1"/>
</dbReference>
<dbReference type="InterPro" id="IPR004276">
    <property type="entry name" value="GlycoTrans_28_N"/>
</dbReference>
<dbReference type="AlphaFoldDB" id="A0A1J6HQF1"/>
<reference evidence="3 4" key="1">
    <citation type="submission" date="2016-10" db="EMBL/GenBank/DDBJ databases">
        <title>The Draft Genome Sequence of the Potato Rhizosphere Bacteria Ochrobactrum sp. IPA7.2.</title>
        <authorList>
            <person name="Gogoleva N.E."/>
            <person name="Khlopko Y.A."/>
            <person name="Burygin G.L."/>
            <person name="Plotnikov A.O."/>
        </authorList>
    </citation>
    <scope>NUCLEOTIDE SEQUENCE [LARGE SCALE GENOMIC DNA]</scope>
    <source>
        <strain evidence="3 4">IPA7.2</strain>
    </source>
</reference>
<dbReference type="InterPro" id="IPR050426">
    <property type="entry name" value="Glycosyltransferase_28"/>
</dbReference>
<dbReference type="RefSeq" id="WP_071634442.1">
    <property type="nucleotide sequence ID" value="NZ_MOEC01000054.1"/>
</dbReference>
<feature type="domain" description="Glycosyltransferase family 28 N-terminal" evidence="1">
    <location>
        <begin position="3"/>
        <end position="137"/>
    </location>
</feature>
<dbReference type="GO" id="GO:0008194">
    <property type="term" value="F:UDP-glycosyltransferase activity"/>
    <property type="evidence" value="ECO:0007669"/>
    <property type="project" value="InterPro"/>
</dbReference>
<proteinExistence type="predicted"/>
<dbReference type="Pfam" id="PF06722">
    <property type="entry name" value="EryCIII-like_C"/>
    <property type="match status" value="1"/>
</dbReference>